<keyword evidence="6 11" id="KW-0560">Oxidoreductase</keyword>
<comment type="pathway">
    <text evidence="2 11">Cofactor biosynthesis; ubiquinone biosynthesis.</text>
</comment>
<dbReference type="CDD" id="cd01042">
    <property type="entry name" value="DMQH"/>
    <property type="match status" value="1"/>
</dbReference>
<comment type="similarity">
    <text evidence="3">Belongs to the mago nashi family.</text>
</comment>
<feature type="binding site" evidence="11">
    <location>
        <position position="438"/>
    </location>
    <ligand>
        <name>Fe cation</name>
        <dbReference type="ChEBI" id="CHEBI:24875"/>
        <label>2</label>
    </ligand>
</feature>
<evidence type="ECO:0000256" key="9">
    <source>
        <dbReference type="ARBA" id="ARBA00023136"/>
    </source>
</evidence>
<dbReference type="AlphaFoldDB" id="A0AAW0YGJ0"/>
<dbReference type="SUPFAM" id="SSF47240">
    <property type="entry name" value="Ferritin-like"/>
    <property type="match status" value="1"/>
</dbReference>
<dbReference type="GO" id="GO:0008380">
    <property type="term" value="P:RNA splicing"/>
    <property type="evidence" value="ECO:0007669"/>
    <property type="project" value="InterPro"/>
</dbReference>
<feature type="binding site" evidence="11">
    <location>
        <position position="435"/>
    </location>
    <ligand>
        <name>Fe cation</name>
        <dbReference type="ChEBI" id="CHEBI:24875"/>
        <label>2</label>
    </ligand>
</feature>
<dbReference type="InterPro" id="IPR036605">
    <property type="entry name" value="Mago_nashi_sf"/>
</dbReference>
<dbReference type="HAMAP" id="MF_01658">
    <property type="entry name" value="COQ7"/>
    <property type="match status" value="1"/>
</dbReference>
<organism evidence="13 14">
    <name type="scientific">Kwoniella newhampshirensis</name>
    <dbReference type="NCBI Taxonomy" id="1651941"/>
    <lineage>
        <taxon>Eukaryota</taxon>
        <taxon>Fungi</taxon>
        <taxon>Dikarya</taxon>
        <taxon>Basidiomycota</taxon>
        <taxon>Agaricomycotina</taxon>
        <taxon>Tremellomycetes</taxon>
        <taxon>Tremellales</taxon>
        <taxon>Cryptococcaceae</taxon>
        <taxon>Kwoniella</taxon>
    </lineage>
</organism>
<feature type="binding site" evidence="11">
    <location>
        <position position="390"/>
    </location>
    <ligand>
        <name>Fe cation</name>
        <dbReference type="ChEBI" id="CHEBI:24875"/>
        <label>2</label>
    </ligand>
</feature>
<dbReference type="GO" id="GO:0008682">
    <property type="term" value="F:3-demethoxyubiquinol 3-hydroxylase activity"/>
    <property type="evidence" value="ECO:0007669"/>
    <property type="project" value="UniProtKB-EC"/>
</dbReference>
<evidence type="ECO:0000256" key="12">
    <source>
        <dbReference type="SAM" id="MobiDB-lite"/>
    </source>
</evidence>
<comment type="subcellular location">
    <subcellularLocation>
        <location evidence="11">Mitochondrion inner membrane</location>
        <topology evidence="11">Peripheral membrane protein</topology>
        <orientation evidence="11">Matrix side</orientation>
    </subcellularLocation>
    <subcellularLocation>
        <location evidence="1">Nucleus</location>
    </subcellularLocation>
</comment>
<feature type="binding site" evidence="11">
    <location>
        <position position="341"/>
    </location>
    <ligand>
        <name>Fe cation</name>
        <dbReference type="ChEBI" id="CHEBI:24875"/>
        <label>1</label>
    </ligand>
</feature>
<keyword evidence="14" id="KW-1185">Reference proteome</keyword>
<dbReference type="FunFam" id="3.30.1560.10:FF:000001">
    <property type="entry name" value="Protein mago nashi homolog"/>
    <property type="match status" value="1"/>
</dbReference>
<dbReference type="GO" id="GO:0006744">
    <property type="term" value="P:ubiquinone biosynthetic process"/>
    <property type="evidence" value="ECO:0007669"/>
    <property type="project" value="UniProtKB-UniRule"/>
</dbReference>
<protein>
    <recommendedName>
        <fullName evidence="11">5-demethoxyubiquinone hydroxylase, mitochondrial</fullName>
        <shortName evidence="11">DMQ hydroxylase</shortName>
        <ecNumber evidence="11">1.14.99.60</ecNumber>
    </recommendedName>
    <alternativeName>
        <fullName evidence="11">Ubiquinone biosynthesis monooxygenase COQ7</fullName>
    </alternativeName>
</protein>
<dbReference type="Pfam" id="PF02792">
    <property type="entry name" value="Mago_nashi"/>
    <property type="match status" value="1"/>
</dbReference>
<evidence type="ECO:0000256" key="11">
    <source>
        <dbReference type="HAMAP-Rule" id="MF_03194"/>
    </source>
</evidence>
<evidence type="ECO:0000256" key="2">
    <source>
        <dbReference type="ARBA" id="ARBA00004749"/>
    </source>
</evidence>
<dbReference type="Pfam" id="PF03232">
    <property type="entry name" value="COQ7"/>
    <property type="match status" value="1"/>
</dbReference>
<feature type="binding site" evidence="11">
    <location>
        <position position="305"/>
    </location>
    <ligand>
        <name>Fe cation</name>
        <dbReference type="ChEBI" id="CHEBI:24875"/>
        <label>1</label>
    </ligand>
</feature>
<dbReference type="EMBL" id="JBCAWK010000011">
    <property type="protein sequence ID" value="KAK8846800.1"/>
    <property type="molecule type" value="Genomic_DNA"/>
</dbReference>
<evidence type="ECO:0000256" key="10">
    <source>
        <dbReference type="ARBA" id="ARBA00023242"/>
    </source>
</evidence>
<feature type="region of interest" description="Disordered" evidence="12">
    <location>
        <begin position="246"/>
        <end position="288"/>
    </location>
</feature>
<feature type="binding site" evidence="11">
    <location>
        <position position="435"/>
    </location>
    <ligand>
        <name>Fe cation</name>
        <dbReference type="ChEBI" id="CHEBI:24875"/>
        <label>1</label>
    </ligand>
</feature>
<feature type="binding site" evidence="11">
    <location>
        <position position="338"/>
    </location>
    <ligand>
        <name>Fe cation</name>
        <dbReference type="ChEBI" id="CHEBI:24875"/>
        <label>2</label>
    </ligand>
</feature>
<dbReference type="Proteomes" id="UP001388673">
    <property type="component" value="Unassembled WGS sequence"/>
</dbReference>
<dbReference type="InterPro" id="IPR004023">
    <property type="entry name" value="Mago_nashi"/>
</dbReference>
<comment type="function">
    <text evidence="11">Catalyzes the hydroxylation of 2-polyprenyl-3-methyl-6-methoxy-1,4-benzoquinol (DMQH2) during ubiquinone biosynthesis. Has also a structural role in the COQ enzyme complex, stabilizing other COQ polypeptides.</text>
</comment>
<gene>
    <name evidence="11" type="primary">COQ7</name>
    <name evidence="13" type="ORF">IAR55_005888</name>
</gene>
<dbReference type="GO" id="GO:0016709">
    <property type="term" value="F:oxidoreductase activity, acting on paired donors, with incorporation or reduction of molecular oxygen, NAD(P)H as one donor, and incorporation of one atom of oxygen"/>
    <property type="evidence" value="ECO:0007669"/>
    <property type="project" value="UniProtKB-UniRule"/>
</dbReference>
<dbReference type="SUPFAM" id="SSF89817">
    <property type="entry name" value="Mago nashi protein"/>
    <property type="match status" value="1"/>
</dbReference>
<evidence type="ECO:0000256" key="3">
    <source>
        <dbReference type="ARBA" id="ARBA00009270"/>
    </source>
</evidence>
<proteinExistence type="inferred from homology"/>
<keyword evidence="9 11" id="KW-0472">Membrane</keyword>
<keyword evidence="8 11" id="KW-0503">Monooxygenase</keyword>
<keyword evidence="4 11" id="KW-0831">Ubiquinone biosynthesis</keyword>
<dbReference type="InterPro" id="IPR009078">
    <property type="entry name" value="Ferritin-like_SF"/>
</dbReference>
<dbReference type="PANTHER" id="PTHR11237">
    <property type="entry name" value="COENZYME Q10 BIOSYNTHESIS PROTEIN 7"/>
    <property type="match status" value="1"/>
</dbReference>
<comment type="caution">
    <text evidence="13">The sequence shown here is derived from an EMBL/GenBank/DDBJ whole genome shotgun (WGS) entry which is preliminary data.</text>
</comment>
<evidence type="ECO:0000313" key="14">
    <source>
        <dbReference type="Proteomes" id="UP001388673"/>
    </source>
</evidence>
<sequence length="474" mass="53012">MANAELERDPFYLRTGHQGMHGHEFLEFEYAHGRIRYANNSNYRNDSLIRKEMYVSPAVVDELKRIVRESEIAKEDDVSWPKKNIVGKQELEVRIDKDHIAFETAKIGSLADVNESSDAEGLRVFYYLVQDLKCFIFSLITLHFKIKPKEQFWSQTESSGDVVIARSQSQKSVRLRSTFGFSFSSSSCSIAILFSHKRNSFVSPSTFKQHNRMSLIVPRHAARSFGKSTLSKIQLRSLASDAYSRSITTPSSSPVAGPSSPPHSTSKSSSSPAYSPEATTSTPSDLSDEHRALVDRIIRVDQAGELGANWIYRGQKWAMELRGDKKTAEQIEEMWENERHHLKTLSQLQIQHNARPTMLYPLWQVMAFGLGAGTGLMGKEAAMACTEAVETVIGEHYDDQLKALQPLLTAPQSQTQPHPSLPLMADIIREFRDDELGHLDIAVEEGAQKAPGHSLLSAVVGYGCKAAIKVCERV</sequence>
<keyword evidence="11" id="KW-0496">Mitochondrion</keyword>
<keyword evidence="11" id="KW-0999">Mitochondrion inner membrane</keyword>
<name>A0AAW0YGJ0_9TREE</name>
<dbReference type="PANTHER" id="PTHR11237:SF4">
    <property type="entry name" value="5-DEMETHOXYUBIQUINONE HYDROXYLASE, MITOCHONDRIAL"/>
    <property type="match status" value="1"/>
</dbReference>
<evidence type="ECO:0000256" key="6">
    <source>
        <dbReference type="ARBA" id="ARBA00023002"/>
    </source>
</evidence>
<comment type="subunit">
    <text evidence="11">Component of a multi-subunit COQ enzyme complex, composed of at least COQ3, COQ4, COQ5, COQ6, COQ7 and COQ9.</text>
</comment>
<comment type="cofactor">
    <cofactor evidence="11">
        <name>Fe cation</name>
        <dbReference type="ChEBI" id="CHEBI:24875"/>
    </cofactor>
    <text evidence="11">Binds 2 iron ions per subunit.</text>
</comment>
<dbReference type="GO" id="GO:0046872">
    <property type="term" value="F:metal ion binding"/>
    <property type="evidence" value="ECO:0007669"/>
    <property type="project" value="UniProtKB-KW"/>
</dbReference>
<dbReference type="GO" id="GO:0031314">
    <property type="term" value="C:extrinsic component of mitochondrial inner membrane"/>
    <property type="evidence" value="ECO:0007669"/>
    <property type="project" value="UniProtKB-UniRule"/>
</dbReference>
<dbReference type="GO" id="GO:0035145">
    <property type="term" value="C:exon-exon junction complex"/>
    <property type="evidence" value="ECO:0007669"/>
    <property type="project" value="InterPro"/>
</dbReference>
<comment type="similarity">
    <text evidence="11">Belongs to the COQ7 family.</text>
</comment>
<accession>A0AAW0YGJ0</accession>
<keyword evidence="5 11" id="KW-0479">Metal-binding</keyword>
<evidence type="ECO:0000256" key="5">
    <source>
        <dbReference type="ARBA" id="ARBA00022723"/>
    </source>
</evidence>
<comment type="catalytic activity">
    <reaction evidence="11">
        <text>a 5-methoxy-2-methyl-3-(all-trans-polyprenyl)benzene-1,4-diol + AH2 + O2 = a 3-demethylubiquinol + A + H2O</text>
        <dbReference type="Rhea" id="RHEA:50908"/>
        <dbReference type="Rhea" id="RHEA-COMP:10859"/>
        <dbReference type="Rhea" id="RHEA-COMP:10914"/>
        <dbReference type="ChEBI" id="CHEBI:13193"/>
        <dbReference type="ChEBI" id="CHEBI:15377"/>
        <dbReference type="ChEBI" id="CHEBI:15379"/>
        <dbReference type="ChEBI" id="CHEBI:17499"/>
        <dbReference type="ChEBI" id="CHEBI:84167"/>
        <dbReference type="ChEBI" id="CHEBI:84422"/>
        <dbReference type="EC" id="1.14.99.60"/>
    </reaction>
</comment>
<evidence type="ECO:0000256" key="8">
    <source>
        <dbReference type="ARBA" id="ARBA00023033"/>
    </source>
</evidence>
<feature type="binding site" evidence="11">
    <location>
        <position position="338"/>
    </location>
    <ligand>
        <name>Fe cation</name>
        <dbReference type="ChEBI" id="CHEBI:24875"/>
        <label>1</label>
    </ligand>
</feature>
<reference evidence="13 14" key="1">
    <citation type="journal article" date="2024" name="bioRxiv">
        <title>Comparative genomics of Cryptococcus and Kwoniella reveals pathogenesis evolution and contrasting karyotype dynamics via intercentromeric recombination or chromosome fusion.</title>
        <authorList>
            <person name="Coelho M.A."/>
            <person name="David-Palma M."/>
            <person name="Shea T."/>
            <person name="Bowers K."/>
            <person name="McGinley-Smith S."/>
            <person name="Mohammad A.W."/>
            <person name="Gnirke A."/>
            <person name="Yurkov A.M."/>
            <person name="Nowrousian M."/>
            <person name="Sun S."/>
            <person name="Cuomo C.A."/>
            <person name="Heitman J."/>
        </authorList>
    </citation>
    <scope>NUCLEOTIDE SEQUENCE [LARGE SCALE GENOMIC DNA]</scope>
    <source>
        <strain evidence="13 14">CBS 13917</strain>
    </source>
</reference>
<evidence type="ECO:0000256" key="4">
    <source>
        <dbReference type="ARBA" id="ARBA00022688"/>
    </source>
</evidence>
<dbReference type="CDD" id="cd11295">
    <property type="entry name" value="Mago_nashi"/>
    <property type="match status" value="1"/>
</dbReference>
<evidence type="ECO:0000313" key="13">
    <source>
        <dbReference type="EMBL" id="KAK8846800.1"/>
    </source>
</evidence>
<evidence type="ECO:0000256" key="7">
    <source>
        <dbReference type="ARBA" id="ARBA00023004"/>
    </source>
</evidence>
<keyword evidence="10" id="KW-0539">Nucleus</keyword>
<keyword evidence="7 11" id="KW-0408">Iron</keyword>
<dbReference type="Gene3D" id="3.30.1560.10">
    <property type="entry name" value="Mago nashi"/>
    <property type="match status" value="1"/>
</dbReference>
<evidence type="ECO:0000256" key="1">
    <source>
        <dbReference type="ARBA" id="ARBA00004123"/>
    </source>
</evidence>
<dbReference type="EC" id="1.14.99.60" evidence="11"/>
<feature type="compositionally biased region" description="Low complexity" evidence="12">
    <location>
        <begin position="250"/>
        <end position="284"/>
    </location>
</feature>
<dbReference type="InterPro" id="IPR011566">
    <property type="entry name" value="Ubq_synth_Coq7"/>
</dbReference>